<dbReference type="Gene3D" id="1.20.58.760">
    <property type="entry name" value="Peptidase M41"/>
    <property type="match status" value="1"/>
</dbReference>
<dbReference type="GO" id="GO:0004222">
    <property type="term" value="F:metalloendopeptidase activity"/>
    <property type="evidence" value="ECO:0007669"/>
    <property type="project" value="InterPro"/>
</dbReference>
<evidence type="ECO:0000313" key="1">
    <source>
        <dbReference type="Proteomes" id="UP000887572"/>
    </source>
</evidence>
<organism evidence="1 2">
    <name type="scientific">Globodera rostochiensis</name>
    <name type="common">Golden nematode worm</name>
    <name type="synonym">Heterodera rostochiensis</name>
    <dbReference type="NCBI Taxonomy" id="31243"/>
    <lineage>
        <taxon>Eukaryota</taxon>
        <taxon>Metazoa</taxon>
        <taxon>Ecdysozoa</taxon>
        <taxon>Nematoda</taxon>
        <taxon>Chromadorea</taxon>
        <taxon>Rhabditida</taxon>
        <taxon>Tylenchina</taxon>
        <taxon>Tylenchomorpha</taxon>
        <taxon>Tylenchoidea</taxon>
        <taxon>Heteroderidae</taxon>
        <taxon>Heteroderinae</taxon>
        <taxon>Globodera</taxon>
    </lineage>
</organism>
<protein>
    <submittedName>
        <fullName evidence="2">Uncharacterized protein</fullName>
    </submittedName>
</protein>
<evidence type="ECO:0000313" key="2">
    <source>
        <dbReference type="WBParaSite" id="Gr19_v10_g14968.t1"/>
    </source>
</evidence>
<dbReference type="Proteomes" id="UP000887572">
    <property type="component" value="Unplaced"/>
</dbReference>
<reference evidence="2" key="1">
    <citation type="submission" date="2022-11" db="UniProtKB">
        <authorList>
            <consortium name="WormBaseParasite"/>
        </authorList>
    </citation>
    <scope>IDENTIFICATION</scope>
</reference>
<dbReference type="AlphaFoldDB" id="A0A914H977"/>
<dbReference type="GO" id="GO:0005524">
    <property type="term" value="F:ATP binding"/>
    <property type="evidence" value="ECO:0007669"/>
    <property type="project" value="InterPro"/>
</dbReference>
<dbReference type="WBParaSite" id="Gr19_v10_g14968.t1">
    <property type="protein sequence ID" value="Gr19_v10_g14968.t1"/>
    <property type="gene ID" value="Gr19_v10_g14968"/>
</dbReference>
<accession>A0A914H977</accession>
<dbReference type="GO" id="GO:0006508">
    <property type="term" value="P:proteolysis"/>
    <property type="evidence" value="ECO:0007669"/>
    <property type="project" value="InterPro"/>
</dbReference>
<keyword evidence="1" id="KW-1185">Reference proteome</keyword>
<sequence length="171" mass="18800">MAYFMSHPVSERLHRFRSSSTAACKIVEDADHALYTVTPLQKVLDEYKNSTSAFAATIVPDADGDYDGATFFWTPIQMTQRQLAADLTTTCGGWAVEMAIFGNSNGHIGDEEEWEDTAERIVRISVEWRLLAAADQTPALLRERMDALIAAASAAALATINGRMTQVKKVN</sequence>
<dbReference type="InterPro" id="IPR037219">
    <property type="entry name" value="Peptidase_M41-like"/>
</dbReference>
<dbReference type="GO" id="GO:0004176">
    <property type="term" value="F:ATP-dependent peptidase activity"/>
    <property type="evidence" value="ECO:0007669"/>
    <property type="project" value="InterPro"/>
</dbReference>
<dbReference type="SUPFAM" id="SSF140990">
    <property type="entry name" value="FtsH protease domain-like"/>
    <property type="match status" value="1"/>
</dbReference>
<name>A0A914H977_GLORO</name>
<proteinExistence type="predicted"/>